<sequence length="185" mass="20813">MNYNGLLSMLLVVMIVLVGCGQKDGKVEIEEKESIKKNTVQVKTPPILKKDGVIQDGDKKAIEDAQKFITEKSTTAKGELGMNVVEIVGINGGKPSKYAFFQVLENRSNKELSNVEMYFTITNKLTQKVIYNNERVFLSKEDYGIVKPNEAIPFKVAIPDEEGITKEKTPKDYTFEWDVTDAELK</sequence>
<evidence type="ECO:0000313" key="2">
    <source>
        <dbReference type="Proteomes" id="UP000522007"/>
    </source>
</evidence>
<accession>A0A7X0T439</accession>
<evidence type="ECO:0000313" key="1">
    <source>
        <dbReference type="EMBL" id="MBC1322204.1"/>
    </source>
</evidence>
<gene>
    <name evidence="1" type="ORF">HB853_04525</name>
</gene>
<reference evidence="1 2" key="1">
    <citation type="submission" date="2020-03" db="EMBL/GenBank/DDBJ databases">
        <title>Soil Listeria distribution.</title>
        <authorList>
            <person name="Liao J."/>
            <person name="Wiedmann M."/>
        </authorList>
    </citation>
    <scope>NUCLEOTIDE SEQUENCE [LARGE SCALE GENOMIC DNA]</scope>
    <source>
        <strain evidence="1 2">FSL L7-1829</strain>
    </source>
</reference>
<protein>
    <submittedName>
        <fullName evidence="1">Uncharacterized protein</fullName>
    </submittedName>
</protein>
<name>A0A7X0T439_LISWE</name>
<dbReference type="EMBL" id="JAAROP010000002">
    <property type="protein sequence ID" value="MBC1322204.1"/>
    <property type="molecule type" value="Genomic_DNA"/>
</dbReference>
<comment type="caution">
    <text evidence="1">The sequence shown here is derived from an EMBL/GenBank/DDBJ whole genome shotgun (WGS) entry which is preliminary data.</text>
</comment>
<dbReference type="AlphaFoldDB" id="A0A7X0T439"/>
<dbReference type="Proteomes" id="UP000522007">
    <property type="component" value="Unassembled WGS sequence"/>
</dbReference>
<proteinExistence type="predicted"/>
<organism evidence="1 2">
    <name type="scientific">Listeria welshimeri</name>
    <dbReference type="NCBI Taxonomy" id="1643"/>
    <lineage>
        <taxon>Bacteria</taxon>
        <taxon>Bacillati</taxon>
        <taxon>Bacillota</taxon>
        <taxon>Bacilli</taxon>
        <taxon>Bacillales</taxon>
        <taxon>Listeriaceae</taxon>
        <taxon>Listeria</taxon>
    </lineage>
</organism>